<evidence type="ECO:0000313" key="7">
    <source>
        <dbReference type="EMBL" id="KAH9377569.1"/>
    </source>
</evidence>
<dbReference type="AlphaFoldDB" id="A0A9J6GS34"/>
<dbReference type="EMBL" id="JABSTR010000008">
    <property type="protein sequence ID" value="KAH9377569.1"/>
    <property type="molecule type" value="Genomic_DNA"/>
</dbReference>
<dbReference type="Proteomes" id="UP000821853">
    <property type="component" value="Unassembled WGS sequence"/>
</dbReference>
<evidence type="ECO:0000256" key="5">
    <source>
        <dbReference type="SAM" id="MobiDB-lite"/>
    </source>
</evidence>
<sequence>MIMRQDSEPSNFKSVESAHGGSQSFPKLIRKHKRQHSANRPHGLPQLCSSLPSMCTCSSIRTSWPVSVVWVTLSTLVAIMSLVSLVQPEWLVRERTDTPRPPLTYDPDDLEYMLGLYGACYRDAQENGPVLVPGDALCYRFREDDASPFQREEASAGEGVDPRFPSRTWHASFLLFSFGSAVLCIGAVLAILSLAMEGTSNRKAAAAVIGHAQGAGGKDTPSYLQKRECST</sequence>
<keyword evidence="8" id="KW-1185">Reference proteome</keyword>
<feature type="transmembrane region" description="Helical" evidence="6">
    <location>
        <begin position="68"/>
        <end position="86"/>
    </location>
</feature>
<name>A0A9J6GS34_HAELO</name>
<keyword evidence="3 6" id="KW-1133">Transmembrane helix</keyword>
<comment type="subcellular location">
    <subcellularLocation>
        <location evidence="1">Membrane</location>
        <topology evidence="1">Multi-pass membrane protein</topology>
    </subcellularLocation>
</comment>
<keyword evidence="4 6" id="KW-0472">Membrane</keyword>
<feature type="compositionally biased region" description="Polar residues" evidence="5">
    <location>
        <begin position="8"/>
        <end position="23"/>
    </location>
</feature>
<organism evidence="7 8">
    <name type="scientific">Haemaphysalis longicornis</name>
    <name type="common">Bush tick</name>
    <dbReference type="NCBI Taxonomy" id="44386"/>
    <lineage>
        <taxon>Eukaryota</taxon>
        <taxon>Metazoa</taxon>
        <taxon>Ecdysozoa</taxon>
        <taxon>Arthropoda</taxon>
        <taxon>Chelicerata</taxon>
        <taxon>Arachnida</taxon>
        <taxon>Acari</taxon>
        <taxon>Parasitiformes</taxon>
        <taxon>Ixodida</taxon>
        <taxon>Ixodoidea</taxon>
        <taxon>Ixodidae</taxon>
        <taxon>Haemaphysalinae</taxon>
        <taxon>Haemaphysalis</taxon>
    </lineage>
</organism>
<evidence type="ECO:0000256" key="4">
    <source>
        <dbReference type="ARBA" id="ARBA00023136"/>
    </source>
</evidence>
<dbReference type="VEuPathDB" id="VectorBase:HLOH_043336"/>
<keyword evidence="2 6" id="KW-0812">Transmembrane</keyword>
<feature type="transmembrane region" description="Helical" evidence="6">
    <location>
        <begin position="173"/>
        <end position="195"/>
    </location>
</feature>
<evidence type="ECO:0000256" key="3">
    <source>
        <dbReference type="ARBA" id="ARBA00022989"/>
    </source>
</evidence>
<dbReference type="Pfam" id="PF10242">
    <property type="entry name" value="L_HMGIC_fpl"/>
    <property type="match status" value="1"/>
</dbReference>
<dbReference type="InterPro" id="IPR019372">
    <property type="entry name" value="LHFPL"/>
</dbReference>
<evidence type="ECO:0000313" key="8">
    <source>
        <dbReference type="Proteomes" id="UP000821853"/>
    </source>
</evidence>
<proteinExistence type="predicted"/>
<comment type="caution">
    <text evidence="7">The sequence shown here is derived from an EMBL/GenBank/DDBJ whole genome shotgun (WGS) entry which is preliminary data.</text>
</comment>
<accession>A0A9J6GS34</accession>
<protein>
    <submittedName>
        <fullName evidence="7">Uncharacterized protein</fullName>
    </submittedName>
</protein>
<reference evidence="7 8" key="1">
    <citation type="journal article" date="2020" name="Cell">
        <title>Large-Scale Comparative Analyses of Tick Genomes Elucidate Their Genetic Diversity and Vector Capacities.</title>
        <authorList>
            <consortium name="Tick Genome and Microbiome Consortium (TIGMIC)"/>
            <person name="Jia N."/>
            <person name="Wang J."/>
            <person name="Shi W."/>
            <person name="Du L."/>
            <person name="Sun Y."/>
            <person name="Zhan W."/>
            <person name="Jiang J.F."/>
            <person name="Wang Q."/>
            <person name="Zhang B."/>
            <person name="Ji P."/>
            <person name="Bell-Sakyi L."/>
            <person name="Cui X.M."/>
            <person name="Yuan T.T."/>
            <person name="Jiang B.G."/>
            <person name="Yang W.F."/>
            <person name="Lam T.T."/>
            <person name="Chang Q.C."/>
            <person name="Ding S.J."/>
            <person name="Wang X.J."/>
            <person name="Zhu J.G."/>
            <person name="Ruan X.D."/>
            <person name="Zhao L."/>
            <person name="Wei J.T."/>
            <person name="Ye R.Z."/>
            <person name="Que T.C."/>
            <person name="Du C.H."/>
            <person name="Zhou Y.H."/>
            <person name="Cheng J.X."/>
            <person name="Dai P.F."/>
            <person name="Guo W.B."/>
            <person name="Han X.H."/>
            <person name="Huang E.J."/>
            <person name="Li L.F."/>
            <person name="Wei W."/>
            <person name="Gao Y.C."/>
            <person name="Liu J.Z."/>
            <person name="Shao H.Z."/>
            <person name="Wang X."/>
            <person name="Wang C.C."/>
            <person name="Yang T.C."/>
            <person name="Huo Q.B."/>
            <person name="Li W."/>
            <person name="Chen H.Y."/>
            <person name="Chen S.E."/>
            <person name="Zhou L.G."/>
            <person name="Ni X.B."/>
            <person name="Tian J.H."/>
            <person name="Sheng Y."/>
            <person name="Liu T."/>
            <person name="Pan Y.S."/>
            <person name="Xia L.Y."/>
            <person name="Li J."/>
            <person name="Zhao F."/>
            <person name="Cao W.C."/>
        </authorList>
    </citation>
    <scope>NUCLEOTIDE SEQUENCE [LARGE SCALE GENOMIC DNA]</scope>
    <source>
        <strain evidence="7">HaeL-2018</strain>
    </source>
</reference>
<evidence type="ECO:0000256" key="2">
    <source>
        <dbReference type="ARBA" id="ARBA00022692"/>
    </source>
</evidence>
<evidence type="ECO:0000256" key="6">
    <source>
        <dbReference type="SAM" id="Phobius"/>
    </source>
</evidence>
<dbReference type="GO" id="GO:0016020">
    <property type="term" value="C:membrane"/>
    <property type="evidence" value="ECO:0007669"/>
    <property type="project" value="UniProtKB-SubCell"/>
</dbReference>
<evidence type="ECO:0000256" key="1">
    <source>
        <dbReference type="ARBA" id="ARBA00004141"/>
    </source>
</evidence>
<feature type="region of interest" description="Disordered" evidence="5">
    <location>
        <begin position="1"/>
        <end position="23"/>
    </location>
</feature>
<dbReference type="OrthoDB" id="5975578at2759"/>
<gene>
    <name evidence="7" type="ORF">HPB48_013675</name>
</gene>